<dbReference type="Proteomes" id="UP001439008">
    <property type="component" value="Unassembled WGS sequence"/>
</dbReference>
<dbReference type="EMBL" id="JBDODL010000458">
    <property type="protein sequence ID" value="MES1919953.1"/>
    <property type="molecule type" value="Genomic_DNA"/>
</dbReference>
<protein>
    <submittedName>
        <fullName evidence="2">Beta transducin</fullName>
    </submittedName>
</protein>
<keyword evidence="3" id="KW-1185">Reference proteome</keyword>
<proteinExistence type="predicted"/>
<gene>
    <name evidence="2" type="primary">DIP2_2</name>
    <name evidence="2" type="ORF">MHBO_001695</name>
</gene>
<feature type="repeat" description="WD" evidence="1">
    <location>
        <begin position="3"/>
        <end position="32"/>
    </location>
</feature>
<organism evidence="2 3">
    <name type="scientific">Bonamia ostreae</name>
    <dbReference type="NCBI Taxonomy" id="126728"/>
    <lineage>
        <taxon>Eukaryota</taxon>
        <taxon>Sar</taxon>
        <taxon>Rhizaria</taxon>
        <taxon>Endomyxa</taxon>
        <taxon>Ascetosporea</taxon>
        <taxon>Haplosporida</taxon>
        <taxon>Bonamia</taxon>
    </lineage>
</organism>
<dbReference type="PROSITE" id="PS50294">
    <property type="entry name" value="WD_REPEATS_REGION"/>
    <property type="match status" value="1"/>
</dbReference>
<evidence type="ECO:0000313" key="3">
    <source>
        <dbReference type="Proteomes" id="UP001439008"/>
    </source>
</evidence>
<sequence length="261" mass="29873">MVLRGHCGEINGMAVSKDFFVSVSNDNSIRIWTESDEMLFLEEEKEAELNRLFQISEKRDIENETKPSAVKGSGLSIEAQSDIPKKQSKSQIIEEIYCLFAKNSNLGESDFAKKENLVKGDENLFAENNVDSKTCDEFLAILTKFSFSDFENALYQLFYYQACSALKCIDFLINDDLIYFDRLLRTALLLSKLHEKQITTDQKMINLMKSIKSKSCAKARKWRNLVSFNCVCLSMARKAKKKSLESDRNLTKTEDSIISLK</sequence>
<evidence type="ECO:0000256" key="1">
    <source>
        <dbReference type="PROSITE-ProRule" id="PRU00221"/>
    </source>
</evidence>
<comment type="caution">
    <text evidence="2">The sequence shown here is derived from an EMBL/GenBank/DDBJ whole genome shotgun (WGS) entry which is preliminary data.</text>
</comment>
<dbReference type="SUPFAM" id="SSF50978">
    <property type="entry name" value="WD40 repeat-like"/>
    <property type="match status" value="1"/>
</dbReference>
<dbReference type="InterPro" id="IPR036322">
    <property type="entry name" value="WD40_repeat_dom_sf"/>
</dbReference>
<evidence type="ECO:0000313" key="2">
    <source>
        <dbReference type="EMBL" id="MES1919953.1"/>
    </source>
</evidence>
<dbReference type="InterPro" id="IPR001680">
    <property type="entry name" value="WD40_rpt"/>
</dbReference>
<keyword evidence="1" id="KW-0853">WD repeat</keyword>
<reference evidence="2 3" key="1">
    <citation type="journal article" date="2024" name="BMC Biol.">
        <title>Comparative genomics of Ascetosporea gives new insight into the evolutionary basis for animal parasitism in Rhizaria.</title>
        <authorList>
            <person name="Hiltunen Thoren M."/>
            <person name="Onut-Brannstrom I."/>
            <person name="Alfjorden A."/>
            <person name="Peckova H."/>
            <person name="Swords F."/>
            <person name="Hooper C."/>
            <person name="Holzer A.S."/>
            <person name="Bass D."/>
            <person name="Burki F."/>
        </authorList>
    </citation>
    <scope>NUCLEOTIDE SEQUENCE [LARGE SCALE GENOMIC DNA]</scope>
    <source>
        <strain evidence="2">20-A016</strain>
    </source>
</reference>
<accession>A0ABV2AJT9</accession>
<name>A0ABV2AJT9_9EUKA</name>
<dbReference type="PROSITE" id="PS50082">
    <property type="entry name" value="WD_REPEATS_2"/>
    <property type="match status" value="1"/>
</dbReference>
<dbReference type="InterPro" id="IPR015943">
    <property type="entry name" value="WD40/YVTN_repeat-like_dom_sf"/>
</dbReference>
<dbReference type="Gene3D" id="2.130.10.10">
    <property type="entry name" value="YVTN repeat-like/Quinoprotein amine dehydrogenase"/>
    <property type="match status" value="1"/>
</dbReference>